<protein>
    <submittedName>
        <fullName evidence="1">Uncharacterized protein</fullName>
    </submittedName>
</protein>
<accession>A0ACB5QTB5</accession>
<keyword evidence="2" id="KW-1185">Reference proteome</keyword>
<sequence length="166" mass="17361">MQLVTSLKLYWRTYLNFGSFDSGISVPPEDGKALSDCCATGGSVSGNGGGRFADTFAPADPSLFDLSPTGKTGAGSVAADSLIAGRLMLGSEVPPHPANANVSMAIANAASIRMRPCAGLIKSWSSARHALASFFMVLSFGFVEVRYSIEDDVAAAISKRCAHLFY</sequence>
<dbReference type="Proteomes" id="UP001055013">
    <property type="component" value="Unassembled WGS sequence"/>
</dbReference>
<gene>
    <name evidence="1" type="ORF">CBA19CS22_17735</name>
</gene>
<evidence type="ECO:0000313" key="2">
    <source>
        <dbReference type="Proteomes" id="UP001055013"/>
    </source>
</evidence>
<reference evidence="1" key="1">
    <citation type="submission" date="2021-09" db="EMBL/GenBank/DDBJ databases">
        <title>Isolation and characterization of 3-chlorobenzoate degrading bacteria from soils in Shizuoka.</title>
        <authorList>
            <person name="Ifat A."/>
            <person name="Ogawa N."/>
            <person name="Kimbara K."/>
            <person name="Moriuchi R."/>
            <person name="Dohra H."/>
            <person name="Shintani M."/>
        </authorList>
    </citation>
    <scope>NUCLEOTIDE SEQUENCE</scope>
    <source>
        <strain evidence="1">19CS2-2</strain>
    </source>
</reference>
<proteinExistence type="predicted"/>
<organism evidence="1 2">
    <name type="scientific">Caballeronia novacaledonica</name>
    <dbReference type="NCBI Taxonomy" id="1544861"/>
    <lineage>
        <taxon>Bacteria</taxon>
        <taxon>Pseudomonadati</taxon>
        <taxon>Pseudomonadota</taxon>
        <taxon>Betaproteobacteria</taxon>
        <taxon>Burkholderiales</taxon>
        <taxon>Burkholderiaceae</taxon>
        <taxon>Caballeronia</taxon>
    </lineage>
</organism>
<evidence type="ECO:0000313" key="1">
    <source>
        <dbReference type="EMBL" id="GJH18411.1"/>
    </source>
</evidence>
<comment type="caution">
    <text evidence="1">The sequence shown here is derived from an EMBL/GenBank/DDBJ whole genome shotgun (WGS) entry which is preliminary data.</text>
</comment>
<dbReference type="EMBL" id="BPUR01000009">
    <property type="protein sequence ID" value="GJH18411.1"/>
    <property type="molecule type" value="Genomic_DNA"/>
</dbReference>
<name>A0ACB5QTB5_9BURK</name>